<evidence type="ECO:0000313" key="2">
    <source>
        <dbReference type="Proteomes" id="UP001140234"/>
    </source>
</evidence>
<proteinExistence type="predicted"/>
<reference evidence="1" key="1">
    <citation type="submission" date="2022-07" db="EMBL/GenBank/DDBJ databases">
        <title>Phylogenomic reconstructions and comparative analyses of Kickxellomycotina fungi.</title>
        <authorList>
            <person name="Reynolds N.K."/>
            <person name="Stajich J.E."/>
            <person name="Barry K."/>
            <person name="Grigoriev I.V."/>
            <person name="Crous P."/>
            <person name="Smith M.E."/>
        </authorList>
    </citation>
    <scope>NUCLEOTIDE SEQUENCE</scope>
    <source>
        <strain evidence="1">CBS 109366</strain>
    </source>
</reference>
<keyword evidence="2" id="KW-1185">Reference proteome</keyword>
<organism evidence="1 2">
    <name type="scientific">Coemansia nantahalensis</name>
    <dbReference type="NCBI Taxonomy" id="2789366"/>
    <lineage>
        <taxon>Eukaryota</taxon>
        <taxon>Fungi</taxon>
        <taxon>Fungi incertae sedis</taxon>
        <taxon>Zoopagomycota</taxon>
        <taxon>Kickxellomycotina</taxon>
        <taxon>Kickxellomycetes</taxon>
        <taxon>Kickxellales</taxon>
        <taxon>Kickxellaceae</taxon>
        <taxon>Coemansia</taxon>
    </lineage>
</organism>
<sequence>MEAGDQTLQVDTRQSARAMGWVGDAVTAAGSLQSPDVRPSEDVSISVCDGPATPVPNLAALPPTLPAYSGAVLQWEAISYEVDAKAGKATSSRAILSNISGEVHAGETIAIIGSSGAGKTTLLNALSGRIVGGRLSGRIQFYGARRDPSSFKRLSAYVQQDDIMHTRLTVRETLAYSARLRLPDSQYTPEQKEQRVSEILKKLRLEAAQNTQIGDANTRGVSGGERKRVSIGTELLTNPNILFLDEPTSGLDSNSSQVVVELVKAVARDQQMAALMTIHQPSARIFNMFDKVILMSQGSLVYFGPPAAAVDYFAGIGHPCPVHENPADYFIDLMTLDYHDALTLAGSRGRIAQLALSFVQHREKEAMVESAATVQPTSEGRAAAPFTR</sequence>
<feature type="non-terminal residue" evidence="1">
    <location>
        <position position="388"/>
    </location>
</feature>
<dbReference type="EMBL" id="JANBUJ010003419">
    <property type="protein sequence ID" value="KAJ2760737.1"/>
    <property type="molecule type" value="Genomic_DNA"/>
</dbReference>
<gene>
    <name evidence="1" type="ORF">IWQ57_006226</name>
</gene>
<evidence type="ECO:0000313" key="1">
    <source>
        <dbReference type="EMBL" id="KAJ2760737.1"/>
    </source>
</evidence>
<accession>A0ACC1JKB4</accession>
<comment type="caution">
    <text evidence="1">The sequence shown here is derived from an EMBL/GenBank/DDBJ whole genome shotgun (WGS) entry which is preliminary data.</text>
</comment>
<protein>
    <submittedName>
        <fullName evidence="1">Uncharacterized protein</fullName>
    </submittedName>
</protein>
<name>A0ACC1JKB4_9FUNG</name>
<dbReference type="Proteomes" id="UP001140234">
    <property type="component" value="Unassembled WGS sequence"/>
</dbReference>